<dbReference type="FunFam" id="3.40.50.300:FF:000292">
    <property type="entry name" value="ATP-dependent dethiobiotin synthetase BioD"/>
    <property type="match status" value="1"/>
</dbReference>
<evidence type="ECO:0000256" key="3">
    <source>
        <dbReference type="ARBA" id="ARBA00022723"/>
    </source>
</evidence>
<dbReference type="GO" id="GO:0005524">
    <property type="term" value="F:ATP binding"/>
    <property type="evidence" value="ECO:0007669"/>
    <property type="project" value="UniProtKB-UniRule"/>
</dbReference>
<evidence type="ECO:0000256" key="1">
    <source>
        <dbReference type="ARBA" id="ARBA00022490"/>
    </source>
</evidence>
<evidence type="ECO:0000313" key="10">
    <source>
        <dbReference type="Proteomes" id="UP000197019"/>
    </source>
</evidence>
<evidence type="ECO:0000256" key="6">
    <source>
        <dbReference type="ARBA" id="ARBA00022840"/>
    </source>
</evidence>
<comment type="subcellular location">
    <subcellularLocation>
        <location evidence="8">Cytoplasm</location>
    </subcellularLocation>
</comment>
<feature type="binding site" evidence="8">
    <location>
        <begin position="114"/>
        <end position="117"/>
    </location>
    <ligand>
        <name>ATP</name>
        <dbReference type="ChEBI" id="CHEBI:30616"/>
    </ligand>
</feature>
<dbReference type="EMBL" id="CP022129">
    <property type="protein sequence ID" value="ASF47941.1"/>
    <property type="molecule type" value="Genomic_DNA"/>
</dbReference>
<evidence type="ECO:0000313" key="9">
    <source>
        <dbReference type="EMBL" id="ASF47941.1"/>
    </source>
</evidence>
<sequence>MNNGYFITGTDTDVGKTWATVTLMHYFRQQGRTVAAMKPVASGCVWQDGQWQNADALLLQHHASSPLPYPLINPYAYEEPVSPHLAGVANPAQMETIISRFQTLQSHADRVLVEGAGGWYAPINAEHDISDLAFVLGLPVILVVAIRLGCINHAKLSHQAITLSGLPCAGWLAVCNDATMRQREANIATLTAALPSPLLGVLPYQATADFVGLAGLITPGLR</sequence>
<comment type="cofactor">
    <cofactor evidence="8">
        <name>Mg(2+)</name>
        <dbReference type="ChEBI" id="CHEBI:18420"/>
    </cofactor>
</comment>
<dbReference type="CDD" id="cd03109">
    <property type="entry name" value="DTBS"/>
    <property type="match status" value="1"/>
</dbReference>
<name>A0A1Z4C344_9GAMM</name>
<protein>
    <recommendedName>
        <fullName evidence="8">ATP-dependent dethiobiotin synthetase BioD</fullName>
        <ecNumber evidence="8">6.3.3.3</ecNumber>
    </recommendedName>
    <alternativeName>
        <fullName evidence="8">DTB synthetase</fullName>
        <shortName evidence="8">DTBS</shortName>
    </alternativeName>
    <alternativeName>
        <fullName evidence="8">Dethiobiotin synthase</fullName>
    </alternativeName>
</protein>
<feature type="binding site" evidence="8">
    <location>
        <position position="114"/>
    </location>
    <ligand>
        <name>Mg(2+)</name>
        <dbReference type="ChEBI" id="CHEBI:18420"/>
    </ligand>
</feature>
<dbReference type="InterPro" id="IPR027417">
    <property type="entry name" value="P-loop_NTPase"/>
</dbReference>
<dbReference type="GO" id="GO:0042803">
    <property type="term" value="F:protein homodimerization activity"/>
    <property type="evidence" value="ECO:0007669"/>
    <property type="project" value="UniProtKB-ARBA"/>
</dbReference>
<dbReference type="SUPFAM" id="SSF52540">
    <property type="entry name" value="P-loop containing nucleoside triphosphate hydrolases"/>
    <property type="match status" value="1"/>
</dbReference>
<dbReference type="NCBIfam" id="TIGR00347">
    <property type="entry name" value="bioD"/>
    <property type="match status" value="1"/>
</dbReference>
<keyword evidence="7 8" id="KW-0460">Magnesium</keyword>
<dbReference type="OrthoDB" id="9802097at2"/>
<reference evidence="9 10" key="1">
    <citation type="submission" date="2017-06" db="EMBL/GenBank/DDBJ databases">
        <title>Genome Sequencing of the methanotroph Methylovulum psychrotolerants str. HV10-M2 isolated from a high-altitude environment.</title>
        <authorList>
            <person name="Mateos-Rivera A."/>
        </authorList>
    </citation>
    <scope>NUCLEOTIDE SEQUENCE [LARGE SCALE GENOMIC DNA]</scope>
    <source>
        <strain evidence="9 10">HV10_M2</strain>
    </source>
</reference>
<dbReference type="PANTHER" id="PTHR43210:SF5">
    <property type="entry name" value="DETHIOBIOTIN SYNTHETASE"/>
    <property type="match status" value="1"/>
</dbReference>
<dbReference type="PANTHER" id="PTHR43210">
    <property type="entry name" value="DETHIOBIOTIN SYNTHETASE"/>
    <property type="match status" value="1"/>
</dbReference>
<evidence type="ECO:0000256" key="5">
    <source>
        <dbReference type="ARBA" id="ARBA00022756"/>
    </source>
</evidence>
<feature type="binding site" evidence="8">
    <location>
        <position position="205"/>
    </location>
    <ligand>
        <name>ATP</name>
        <dbReference type="ChEBI" id="CHEBI:30616"/>
    </ligand>
</feature>
<dbReference type="KEGG" id="mpsy:CEK71_18745"/>
<feature type="active site" evidence="8">
    <location>
        <position position="38"/>
    </location>
</feature>
<feature type="binding site" evidence="8">
    <location>
        <position position="55"/>
    </location>
    <ligand>
        <name>Mg(2+)</name>
        <dbReference type="ChEBI" id="CHEBI:18420"/>
    </ligand>
</feature>
<dbReference type="GO" id="GO:0009102">
    <property type="term" value="P:biotin biosynthetic process"/>
    <property type="evidence" value="ECO:0007669"/>
    <property type="project" value="UniProtKB-UniRule"/>
</dbReference>
<dbReference type="GO" id="GO:0004141">
    <property type="term" value="F:dethiobiotin synthase activity"/>
    <property type="evidence" value="ECO:0007669"/>
    <property type="project" value="UniProtKB-UniRule"/>
</dbReference>
<evidence type="ECO:0000256" key="4">
    <source>
        <dbReference type="ARBA" id="ARBA00022741"/>
    </source>
</evidence>
<keyword evidence="6 8" id="KW-0067">ATP-binding</keyword>
<dbReference type="Proteomes" id="UP000197019">
    <property type="component" value="Chromosome"/>
</dbReference>
<keyword evidence="3 8" id="KW-0479">Metal-binding</keyword>
<evidence type="ECO:0000256" key="2">
    <source>
        <dbReference type="ARBA" id="ARBA00022598"/>
    </source>
</evidence>
<keyword evidence="5 8" id="KW-0093">Biotin biosynthesis</keyword>
<dbReference type="GO" id="GO:0000287">
    <property type="term" value="F:magnesium ion binding"/>
    <property type="evidence" value="ECO:0007669"/>
    <property type="project" value="UniProtKB-UniRule"/>
</dbReference>
<evidence type="ECO:0000256" key="7">
    <source>
        <dbReference type="ARBA" id="ARBA00022842"/>
    </source>
</evidence>
<organism evidence="9 10">
    <name type="scientific">Methylovulum psychrotolerans</name>
    <dbReference type="NCBI Taxonomy" id="1704499"/>
    <lineage>
        <taxon>Bacteria</taxon>
        <taxon>Pseudomonadati</taxon>
        <taxon>Pseudomonadota</taxon>
        <taxon>Gammaproteobacteria</taxon>
        <taxon>Methylococcales</taxon>
        <taxon>Methylococcaceae</taxon>
        <taxon>Methylovulum</taxon>
    </lineage>
</organism>
<keyword evidence="2 8" id="KW-0436">Ligase</keyword>
<dbReference type="GO" id="GO:0005829">
    <property type="term" value="C:cytosol"/>
    <property type="evidence" value="ECO:0007669"/>
    <property type="project" value="TreeGrafter"/>
</dbReference>
<dbReference type="Gene3D" id="3.40.50.300">
    <property type="entry name" value="P-loop containing nucleotide triphosphate hydrolases"/>
    <property type="match status" value="1"/>
</dbReference>
<comment type="catalytic activity">
    <reaction evidence="8">
        <text>(7R,8S)-7,8-diammoniononanoate + CO2 + ATP = (4R,5S)-dethiobiotin + ADP + phosphate + 3 H(+)</text>
        <dbReference type="Rhea" id="RHEA:15805"/>
        <dbReference type="ChEBI" id="CHEBI:15378"/>
        <dbReference type="ChEBI" id="CHEBI:16526"/>
        <dbReference type="ChEBI" id="CHEBI:30616"/>
        <dbReference type="ChEBI" id="CHEBI:43474"/>
        <dbReference type="ChEBI" id="CHEBI:149469"/>
        <dbReference type="ChEBI" id="CHEBI:149473"/>
        <dbReference type="ChEBI" id="CHEBI:456216"/>
        <dbReference type="EC" id="6.3.3.3"/>
    </reaction>
</comment>
<gene>
    <name evidence="8 9" type="primary">bioD</name>
    <name evidence="9" type="ORF">CEK71_18745</name>
</gene>
<evidence type="ECO:0000256" key="8">
    <source>
        <dbReference type="HAMAP-Rule" id="MF_00336"/>
    </source>
</evidence>
<feature type="binding site" evidence="8">
    <location>
        <begin position="174"/>
        <end position="175"/>
    </location>
    <ligand>
        <name>ATP</name>
        <dbReference type="ChEBI" id="CHEBI:30616"/>
    </ligand>
</feature>
<proteinExistence type="inferred from homology"/>
<dbReference type="UniPathway" id="UPA00078">
    <property type="reaction ID" value="UER00161"/>
</dbReference>
<dbReference type="InterPro" id="IPR004472">
    <property type="entry name" value="DTB_synth_BioD"/>
</dbReference>
<dbReference type="RefSeq" id="WP_088620811.1">
    <property type="nucleotide sequence ID" value="NZ_CP022129.1"/>
</dbReference>
<dbReference type="HAMAP" id="MF_00336">
    <property type="entry name" value="BioD"/>
    <property type="match status" value="1"/>
</dbReference>
<comment type="similarity">
    <text evidence="8">Belongs to the dethiobiotin synthetase family.</text>
</comment>
<dbReference type="Pfam" id="PF13500">
    <property type="entry name" value="AAA_26"/>
    <property type="match status" value="1"/>
</dbReference>
<dbReference type="EC" id="6.3.3.3" evidence="8"/>
<feature type="binding site" evidence="8">
    <location>
        <position position="55"/>
    </location>
    <ligand>
        <name>ATP</name>
        <dbReference type="ChEBI" id="CHEBI:30616"/>
    </ligand>
</feature>
<feature type="binding site" evidence="8">
    <location>
        <position position="17"/>
    </location>
    <ligand>
        <name>Mg(2+)</name>
        <dbReference type="ChEBI" id="CHEBI:18420"/>
    </ligand>
</feature>
<keyword evidence="1 8" id="KW-0963">Cytoplasm</keyword>
<comment type="function">
    <text evidence="8">Catalyzes a mechanistically unusual reaction, the ATP-dependent insertion of CO2 between the N7 and N8 nitrogen atoms of 7,8-diaminopelargonic acid (DAPA, also called 7,8-diammoniononanoate) to form a ureido ring.</text>
</comment>
<comment type="pathway">
    <text evidence="8">Cofactor biosynthesis; biotin biosynthesis; biotin from 7,8-diaminononanoate: step 1/2.</text>
</comment>
<accession>A0A1Z4C344</accession>
<comment type="subunit">
    <text evidence="8">Homodimer.</text>
</comment>
<keyword evidence="4 8" id="KW-0547">Nucleotide-binding</keyword>
<comment type="caution">
    <text evidence="8">Lacks conserved residue(s) required for the propagation of feature annotation.</text>
</comment>
<keyword evidence="10" id="KW-1185">Reference proteome</keyword>
<dbReference type="PIRSF" id="PIRSF006755">
    <property type="entry name" value="DTB_synth"/>
    <property type="match status" value="1"/>
</dbReference>
<dbReference type="AlphaFoldDB" id="A0A1Z4C344"/>
<feature type="binding site" evidence="8">
    <location>
        <position position="42"/>
    </location>
    <ligand>
        <name>substrate</name>
    </ligand>
</feature>